<reference evidence="11" key="1">
    <citation type="journal article" date="2010" name="Genome Biol.">
        <title>Genome sequence of the necrotrophic plant pathogen Pythium ultimum reveals original pathogenicity mechanisms and effector repertoire.</title>
        <authorList>
            <person name="Levesque C.A."/>
            <person name="Brouwer H."/>
            <person name="Cano L."/>
            <person name="Hamilton J.P."/>
            <person name="Holt C."/>
            <person name="Huitema E."/>
            <person name="Raffaele S."/>
            <person name="Robideau G.P."/>
            <person name="Thines M."/>
            <person name="Win J."/>
            <person name="Zerillo M.M."/>
            <person name="Beakes G.W."/>
            <person name="Boore J.L."/>
            <person name="Busam D."/>
            <person name="Dumas B."/>
            <person name="Ferriera S."/>
            <person name="Fuerstenberg S.I."/>
            <person name="Gachon C.M."/>
            <person name="Gaulin E."/>
            <person name="Govers F."/>
            <person name="Grenville-Briggs L."/>
            <person name="Horner N."/>
            <person name="Hostetler J."/>
            <person name="Jiang R.H."/>
            <person name="Johnson J."/>
            <person name="Krajaejun T."/>
            <person name="Lin H."/>
            <person name="Meijer H.J."/>
            <person name="Moore B."/>
            <person name="Morris P."/>
            <person name="Phuntmart V."/>
            <person name="Puiu D."/>
            <person name="Shetty J."/>
            <person name="Stajich J.E."/>
            <person name="Tripathy S."/>
            <person name="Wawra S."/>
            <person name="van West P."/>
            <person name="Whitty B.R."/>
            <person name="Coutinho P.M."/>
            <person name="Henrissat B."/>
            <person name="Martin F."/>
            <person name="Thomas P.D."/>
            <person name="Tyler B.M."/>
            <person name="De Vries R.P."/>
            <person name="Kamoun S."/>
            <person name="Yandell M."/>
            <person name="Tisserat N."/>
            <person name="Buell C.R."/>
        </authorList>
    </citation>
    <scope>NUCLEOTIDE SEQUENCE</scope>
    <source>
        <strain evidence="11">DAOM:BR144</strain>
    </source>
</reference>
<dbReference type="InterPro" id="IPR013083">
    <property type="entry name" value="Znf_RING/FYVE/PHD"/>
</dbReference>
<name>K3W761_GLOUD</name>
<keyword evidence="6" id="KW-0539">Nucleus</keyword>
<dbReference type="Pfam" id="PF00628">
    <property type="entry name" value="PHD"/>
    <property type="match status" value="1"/>
</dbReference>
<dbReference type="InterPro" id="IPR036427">
    <property type="entry name" value="Bromodomain-like_sf"/>
</dbReference>
<proteinExistence type="predicted"/>
<dbReference type="GO" id="GO:0000785">
    <property type="term" value="C:chromatin"/>
    <property type="evidence" value="ECO:0007669"/>
    <property type="project" value="TreeGrafter"/>
</dbReference>
<dbReference type="EnsemblProtists" id="PYU1_T000802">
    <property type="protein sequence ID" value="PYU1_T000802"/>
    <property type="gene ID" value="PYU1_G000802"/>
</dbReference>
<reference evidence="11" key="2">
    <citation type="submission" date="2010-04" db="EMBL/GenBank/DDBJ databases">
        <authorList>
            <person name="Buell R."/>
            <person name="Hamilton J."/>
            <person name="Hostetler J."/>
        </authorList>
    </citation>
    <scope>NUCLEOTIDE SEQUENCE [LARGE SCALE GENOMIC DNA]</scope>
    <source>
        <strain evidence="11">DAOM:BR144</strain>
    </source>
</reference>
<feature type="compositionally biased region" description="Low complexity" evidence="8">
    <location>
        <begin position="42"/>
        <end position="62"/>
    </location>
</feature>
<dbReference type="eggNOG" id="KOG1245">
    <property type="taxonomic scope" value="Eukaryota"/>
</dbReference>
<evidence type="ECO:0000256" key="2">
    <source>
        <dbReference type="ARBA" id="ARBA00022723"/>
    </source>
</evidence>
<dbReference type="Pfam" id="PF00439">
    <property type="entry name" value="Bromodomain"/>
    <property type="match status" value="1"/>
</dbReference>
<reference evidence="10" key="3">
    <citation type="submission" date="2015-02" db="UniProtKB">
        <authorList>
            <consortium name="EnsemblProtists"/>
        </authorList>
    </citation>
    <scope>IDENTIFICATION</scope>
    <source>
        <strain evidence="10">DAOM BR144</strain>
    </source>
</reference>
<dbReference type="eggNOG" id="KOG1474">
    <property type="taxonomic scope" value="Eukaryota"/>
</dbReference>
<sequence length="449" mass="51583">MDGAVPIGEIAPSAAVDVAQPVNEQPQVAITSEPLQQQSQVATVTEQQPQQLQAPVAQTQVASEQQPPQKEAADGTAENDNGGGRKRRRSLKNVKYVQDDGSDVEEVVAAEKKRKARQLDYQVRPDAEYPELDQIVGRRINKRSGLTEYLCKFIGRSYLHLWWLTFDELELFIPEGYQKQHRVQLYDRKLRREGYQDFDDVDDLEANKVTVEKILSHRVDLRDKLDDQIEKRRQEFSFAPRFPRVTDYFLLSNADVLPERMVGIVKKLLNENGGEVFEHPVDTEEIPDYLNIILNPMDLGTIAARLARENYYIGPAAVSLFISDVRLVFANCKEFNAAESDIWLIADDLSKMFEKWIYDWVLCPSAWLKLEPALDKEADKKLLDEFREVGEDSYDLWSPWEVGCSICRKNDNSEQLLLCDRCDGEIHMYCSTPEITELPEGEWYCSQQI</sequence>
<dbReference type="InterPro" id="IPR011011">
    <property type="entry name" value="Znf_FYVE_PHD"/>
</dbReference>
<dbReference type="PRINTS" id="PR00503">
    <property type="entry name" value="BROMODOMAIN"/>
</dbReference>
<evidence type="ECO:0000256" key="8">
    <source>
        <dbReference type="SAM" id="MobiDB-lite"/>
    </source>
</evidence>
<dbReference type="SUPFAM" id="SSF54160">
    <property type="entry name" value="Chromo domain-like"/>
    <property type="match status" value="1"/>
</dbReference>
<evidence type="ECO:0000256" key="3">
    <source>
        <dbReference type="ARBA" id="ARBA00022771"/>
    </source>
</evidence>
<dbReference type="Gene3D" id="1.20.920.10">
    <property type="entry name" value="Bromodomain-like"/>
    <property type="match status" value="1"/>
</dbReference>
<keyword evidence="2" id="KW-0479">Metal-binding</keyword>
<evidence type="ECO:0000256" key="1">
    <source>
        <dbReference type="ARBA" id="ARBA00004123"/>
    </source>
</evidence>
<evidence type="ECO:0000256" key="7">
    <source>
        <dbReference type="PROSITE-ProRule" id="PRU00035"/>
    </source>
</evidence>
<dbReference type="InterPro" id="IPR019787">
    <property type="entry name" value="Znf_PHD-finger"/>
</dbReference>
<dbReference type="CDD" id="cd15545">
    <property type="entry name" value="PHD_BAZ2A_like"/>
    <property type="match status" value="1"/>
</dbReference>
<dbReference type="GO" id="GO:0005634">
    <property type="term" value="C:nucleus"/>
    <property type="evidence" value="ECO:0007669"/>
    <property type="project" value="UniProtKB-SubCell"/>
</dbReference>
<dbReference type="PROSITE" id="PS50014">
    <property type="entry name" value="BROMODOMAIN_2"/>
    <property type="match status" value="1"/>
</dbReference>
<dbReference type="Gene3D" id="3.30.40.10">
    <property type="entry name" value="Zinc/RING finger domain, C3HC4 (zinc finger)"/>
    <property type="match status" value="1"/>
</dbReference>
<dbReference type="PANTHER" id="PTHR45915">
    <property type="entry name" value="TRANSCRIPTION INTERMEDIARY FACTOR"/>
    <property type="match status" value="1"/>
</dbReference>
<dbReference type="Proteomes" id="UP000019132">
    <property type="component" value="Unassembled WGS sequence"/>
</dbReference>
<organism evidence="10 11">
    <name type="scientific">Globisporangium ultimum (strain ATCC 200006 / CBS 805.95 / DAOM BR144)</name>
    <name type="common">Pythium ultimum</name>
    <dbReference type="NCBI Taxonomy" id="431595"/>
    <lineage>
        <taxon>Eukaryota</taxon>
        <taxon>Sar</taxon>
        <taxon>Stramenopiles</taxon>
        <taxon>Oomycota</taxon>
        <taxon>Peronosporomycetes</taxon>
        <taxon>Pythiales</taxon>
        <taxon>Pythiaceae</taxon>
        <taxon>Globisporangium</taxon>
    </lineage>
</organism>
<dbReference type="Gene3D" id="2.40.50.40">
    <property type="match status" value="1"/>
</dbReference>
<dbReference type="SMART" id="SM00297">
    <property type="entry name" value="BROMO"/>
    <property type="match status" value="1"/>
</dbReference>
<evidence type="ECO:0000256" key="6">
    <source>
        <dbReference type="ARBA" id="ARBA00023242"/>
    </source>
</evidence>
<feature type="region of interest" description="Disordered" evidence="8">
    <location>
        <begin position="33"/>
        <end position="90"/>
    </location>
</feature>
<dbReference type="AlphaFoldDB" id="K3W761"/>
<comment type="subcellular location">
    <subcellularLocation>
        <location evidence="1">Nucleus</location>
    </subcellularLocation>
</comment>
<keyword evidence="11" id="KW-1185">Reference proteome</keyword>
<keyword evidence="4" id="KW-0862">Zinc</keyword>
<dbReference type="InterPro" id="IPR016197">
    <property type="entry name" value="Chromo-like_dom_sf"/>
</dbReference>
<protein>
    <recommendedName>
        <fullName evidence="9">Bromo domain-containing protein</fullName>
    </recommendedName>
</protein>
<evidence type="ECO:0000256" key="5">
    <source>
        <dbReference type="ARBA" id="ARBA00023117"/>
    </source>
</evidence>
<evidence type="ECO:0000256" key="4">
    <source>
        <dbReference type="ARBA" id="ARBA00022833"/>
    </source>
</evidence>
<accession>K3W761</accession>
<dbReference type="InterPro" id="IPR001965">
    <property type="entry name" value="Znf_PHD"/>
</dbReference>
<dbReference type="SUPFAM" id="SSF57903">
    <property type="entry name" value="FYVE/PHD zinc finger"/>
    <property type="match status" value="1"/>
</dbReference>
<evidence type="ECO:0000313" key="10">
    <source>
        <dbReference type="EnsemblProtists" id="PYU1_T000802"/>
    </source>
</evidence>
<dbReference type="HOGENOM" id="CLU_610453_0_0_1"/>
<dbReference type="InterPro" id="IPR001487">
    <property type="entry name" value="Bromodomain"/>
</dbReference>
<evidence type="ECO:0000313" key="11">
    <source>
        <dbReference type="Proteomes" id="UP000019132"/>
    </source>
</evidence>
<dbReference type="SMART" id="SM00249">
    <property type="entry name" value="PHD"/>
    <property type="match status" value="1"/>
</dbReference>
<dbReference type="PANTHER" id="PTHR45915:SF2">
    <property type="entry name" value="TOUTATIS, ISOFORM E"/>
    <property type="match status" value="1"/>
</dbReference>
<dbReference type="GO" id="GO:0008270">
    <property type="term" value="F:zinc ion binding"/>
    <property type="evidence" value="ECO:0007669"/>
    <property type="project" value="UniProtKB-KW"/>
</dbReference>
<dbReference type="VEuPathDB" id="FungiDB:PYU1_G000802"/>
<feature type="domain" description="Bromo" evidence="9">
    <location>
        <begin position="277"/>
        <end position="343"/>
    </location>
</feature>
<dbReference type="STRING" id="431595.K3W761"/>
<dbReference type="InParanoid" id="K3W761"/>
<keyword evidence="5 7" id="KW-0103">Bromodomain</keyword>
<dbReference type="SUPFAM" id="SSF47370">
    <property type="entry name" value="Bromodomain"/>
    <property type="match status" value="1"/>
</dbReference>
<evidence type="ECO:0000259" key="9">
    <source>
        <dbReference type="PROSITE" id="PS50014"/>
    </source>
</evidence>
<dbReference type="EMBL" id="GL376620">
    <property type="status" value="NOT_ANNOTATED_CDS"/>
    <property type="molecule type" value="Genomic_DNA"/>
</dbReference>
<keyword evidence="3" id="KW-0863">Zinc-finger</keyword>